<dbReference type="EnsemblPlants" id="Solyc04g049220.2.1">
    <property type="protein sequence ID" value="Solyc04g049220.2.1"/>
    <property type="gene ID" value="Solyc04g049220.2"/>
</dbReference>
<evidence type="ECO:0000256" key="4">
    <source>
        <dbReference type="ARBA" id="ARBA00022840"/>
    </source>
</evidence>
<dbReference type="GO" id="GO:0005524">
    <property type="term" value="F:ATP binding"/>
    <property type="evidence" value="ECO:0007669"/>
    <property type="project" value="UniProtKB-KW"/>
</dbReference>
<dbReference type="FunCoup" id="A0A3Q7G3P5">
    <property type="interactions" value="21"/>
</dbReference>
<dbReference type="AlphaFoldDB" id="A0A3Q7G3P5"/>
<organism evidence="6">
    <name type="scientific">Solanum lycopersicum</name>
    <name type="common">Tomato</name>
    <name type="synonym">Lycopersicon esculentum</name>
    <dbReference type="NCBI Taxonomy" id="4081"/>
    <lineage>
        <taxon>Eukaryota</taxon>
        <taxon>Viridiplantae</taxon>
        <taxon>Streptophyta</taxon>
        <taxon>Embryophyta</taxon>
        <taxon>Tracheophyta</taxon>
        <taxon>Spermatophyta</taxon>
        <taxon>Magnoliopsida</taxon>
        <taxon>eudicotyledons</taxon>
        <taxon>Gunneridae</taxon>
        <taxon>Pentapetalae</taxon>
        <taxon>asterids</taxon>
        <taxon>lamiids</taxon>
        <taxon>Solanales</taxon>
        <taxon>Solanaceae</taxon>
        <taxon>Solanoideae</taxon>
        <taxon>Solaneae</taxon>
        <taxon>Solanum</taxon>
        <taxon>Solanum subgen. Lycopersicon</taxon>
    </lineage>
</organism>
<dbReference type="InterPro" id="IPR043129">
    <property type="entry name" value="ATPase_NBD"/>
</dbReference>
<dbReference type="OMA" id="QEVPCLP"/>
<reference evidence="6" key="1">
    <citation type="journal article" date="2012" name="Nature">
        <title>The tomato genome sequence provides insights into fleshy fruit evolution.</title>
        <authorList>
            <consortium name="Tomato Genome Consortium"/>
        </authorList>
    </citation>
    <scope>NUCLEOTIDE SEQUENCE [LARGE SCALE GENOMIC DNA]</scope>
    <source>
        <strain evidence="6">cv. Heinz 1706</strain>
    </source>
</reference>
<evidence type="ECO:0000256" key="3">
    <source>
        <dbReference type="ARBA" id="ARBA00022741"/>
    </source>
</evidence>
<evidence type="ECO:0000313" key="6">
    <source>
        <dbReference type="EnsemblPlants" id="Solyc04g049220.2.1"/>
    </source>
</evidence>
<dbReference type="InParanoid" id="A0A3Q7G3P5"/>
<name>A0A3Q7G3P5_SOLLC</name>
<keyword evidence="5" id="KW-0206">Cytoskeleton</keyword>
<comment type="subcellular location">
    <subcellularLocation>
        <location evidence="1">Cytoplasm</location>
        <location evidence="1">Cytoskeleton</location>
    </subcellularLocation>
</comment>
<dbReference type="Pfam" id="PF00022">
    <property type="entry name" value="Actin"/>
    <property type="match status" value="1"/>
</dbReference>
<dbReference type="SUPFAM" id="SSF53067">
    <property type="entry name" value="Actin-like ATPase domain"/>
    <property type="match status" value="1"/>
</dbReference>
<evidence type="ECO:0000256" key="2">
    <source>
        <dbReference type="ARBA" id="ARBA00022490"/>
    </source>
</evidence>
<dbReference type="PANTHER" id="PTHR11937">
    <property type="entry name" value="ACTIN"/>
    <property type="match status" value="1"/>
</dbReference>
<keyword evidence="3" id="KW-0547">Nucleotide-binding</keyword>
<evidence type="ECO:0000256" key="1">
    <source>
        <dbReference type="ARBA" id="ARBA00004245"/>
    </source>
</evidence>
<evidence type="ECO:0008006" key="8">
    <source>
        <dbReference type="Google" id="ProtNLM"/>
    </source>
</evidence>
<dbReference type="Gene3D" id="3.30.420.40">
    <property type="match status" value="2"/>
</dbReference>
<dbReference type="Proteomes" id="UP000004994">
    <property type="component" value="Chromosome 4"/>
</dbReference>
<dbReference type="GO" id="GO:0005856">
    <property type="term" value="C:cytoskeleton"/>
    <property type="evidence" value="ECO:0007669"/>
    <property type="project" value="UniProtKB-SubCell"/>
</dbReference>
<accession>A0A3Q7G3P5</accession>
<dbReference type="Gramene" id="Solyc04g049220.2.1">
    <property type="protein sequence ID" value="Solyc04g049220.2.1"/>
    <property type="gene ID" value="Solyc04g049220.2"/>
</dbReference>
<sequence>ENDPIADVIDIQTIVIDIGTALSKSGFSVDDAPKAIFESVVGVPRHTSIILRMKYPIKYGMVKNWDHMDKIYHHILDNELCDAPEEHFILLLEVPLHPKVNREKMIKIMFEKFSVPSMYVAM</sequence>
<keyword evidence="2" id="KW-0963">Cytoplasm</keyword>
<protein>
    <recommendedName>
        <fullName evidence="8">Actin</fullName>
    </recommendedName>
</protein>
<evidence type="ECO:0000313" key="7">
    <source>
        <dbReference type="Proteomes" id="UP000004994"/>
    </source>
</evidence>
<dbReference type="InterPro" id="IPR004000">
    <property type="entry name" value="Actin"/>
</dbReference>
<evidence type="ECO:0000256" key="5">
    <source>
        <dbReference type="ARBA" id="ARBA00023212"/>
    </source>
</evidence>
<keyword evidence="7" id="KW-1185">Reference proteome</keyword>
<dbReference type="STRING" id="4081.A0A3Q7G3P5"/>
<dbReference type="PaxDb" id="4081-Solyc04g049220.1.1"/>
<reference evidence="6" key="2">
    <citation type="submission" date="2019-01" db="UniProtKB">
        <authorList>
            <consortium name="EnsemblPlants"/>
        </authorList>
    </citation>
    <scope>IDENTIFICATION</scope>
    <source>
        <strain evidence="6">cv. Heinz 1706</strain>
    </source>
</reference>
<dbReference type="FunFam" id="3.30.420.40:FF:000148">
    <property type="entry name" value="Actin, alpha skeletal muscle"/>
    <property type="match status" value="1"/>
</dbReference>
<proteinExistence type="predicted"/>
<keyword evidence="4" id="KW-0067">ATP-binding</keyword>